<dbReference type="SUPFAM" id="SSF52540">
    <property type="entry name" value="P-loop containing nucleoside triphosphate hydrolases"/>
    <property type="match status" value="1"/>
</dbReference>
<evidence type="ECO:0000313" key="5">
    <source>
        <dbReference type="EMBL" id="SHJ72310.1"/>
    </source>
</evidence>
<evidence type="ECO:0000313" key="6">
    <source>
        <dbReference type="Proteomes" id="UP000184185"/>
    </source>
</evidence>
<comment type="similarity">
    <text evidence="1">Belongs to the IS21/IS1162 putative ATP-binding protein family.</text>
</comment>
<keyword evidence="2" id="KW-0547">Nucleotide-binding</keyword>
<sequence>MKTSDVVDKKAFITEKLKKFKLVDIREQYVDLIEEAKTDKLDYEDFLIKLLIAEDEGKEQRRTAKLIAKANFDTIASLSEIDYSFNRSLDKSKIDELGSLRFIEAKENVIIIGPPGVGKSMIATGIGRNACKAGYKVMFVNAKELVDQLHISMIEGRLQETLKELKKIELLIIDELSYIKMDKEKESLFFQIIRQRYEKGSLIITTNLPMGRWDELFTGQLAATAILDRVLHHCHVISITGDSYRVKGSKKSVKL</sequence>
<keyword evidence="3" id="KW-0067">ATP-binding</keyword>
<dbReference type="PIRSF" id="PIRSF003073">
    <property type="entry name" value="DNAC_TnpB_IstB"/>
    <property type="match status" value="1"/>
</dbReference>
<evidence type="ECO:0000256" key="2">
    <source>
        <dbReference type="ARBA" id="ARBA00022741"/>
    </source>
</evidence>
<evidence type="ECO:0000256" key="3">
    <source>
        <dbReference type="ARBA" id="ARBA00022840"/>
    </source>
</evidence>
<dbReference type="RefSeq" id="WP_072919703.1">
    <property type="nucleotide sequence ID" value="NZ_FQYQ01000049.1"/>
</dbReference>
<dbReference type="EMBL" id="FQYQ01000049">
    <property type="protein sequence ID" value="SHJ72310.1"/>
    <property type="molecule type" value="Genomic_DNA"/>
</dbReference>
<dbReference type="InterPro" id="IPR003593">
    <property type="entry name" value="AAA+_ATPase"/>
</dbReference>
<dbReference type="Gene3D" id="3.40.50.300">
    <property type="entry name" value="P-loop containing nucleotide triphosphate hydrolases"/>
    <property type="match status" value="1"/>
</dbReference>
<proteinExistence type="inferred from homology"/>
<dbReference type="NCBIfam" id="NF038214">
    <property type="entry name" value="IS21_help_AAA"/>
    <property type="match status" value="1"/>
</dbReference>
<accession>A0A1M6LM99</accession>
<dbReference type="Proteomes" id="UP000184185">
    <property type="component" value="Unassembled WGS sequence"/>
</dbReference>
<feature type="domain" description="AAA+ ATPase" evidence="4">
    <location>
        <begin position="105"/>
        <end position="238"/>
    </location>
</feature>
<evidence type="ECO:0000259" key="4">
    <source>
        <dbReference type="SMART" id="SM00382"/>
    </source>
</evidence>
<dbReference type="GO" id="GO:0006260">
    <property type="term" value="P:DNA replication"/>
    <property type="evidence" value="ECO:0007669"/>
    <property type="project" value="TreeGrafter"/>
</dbReference>
<dbReference type="CDD" id="cd00009">
    <property type="entry name" value="AAA"/>
    <property type="match status" value="1"/>
</dbReference>
<dbReference type="InterPro" id="IPR047661">
    <property type="entry name" value="IstB"/>
</dbReference>
<reference evidence="5 6" key="1">
    <citation type="submission" date="2016-11" db="EMBL/GenBank/DDBJ databases">
        <authorList>
            <person name="Jaros S."/>
            <person name="Januszkiewicz K."/>
            <person name="Wedrychowicz H."/>
        </authorList>
    </citation>
    <scope>NUCLEOTIDE SEQUENCE [LARGE SCALE GENOMIC DNA]</scope>
    <source>
        <strain evidence="5 6">DSM 14809</strain>
    </source>
</reference>
<dbReference type="AlphaFoldDB" id="A0A1M6LM99"/>
<protein>
    <submittedName>
        <fullName evidence="5">DNA replication protein DnaC</fullName>
    </submittedName>
</protein>
<dbReference type="PANTHER" id="PTHR30050:SF4">
    <property type="entry name" value="ATP-BINDING PROTEIN RV3427C IN INSERTION SEQUENCE-RELATED"/>
    <property type="match status" value="1"/>
</dbReference>
<dbReference type="InterPro" id="IPR027417">
    <property type="entry name" value="P-loop_NTPase"/>
</dbReference>
<organism evidence="5 6">
    <name type="scientific">Pseudobutyrivibrio xylanivorans DSM 14809</name>
    <dbReference type="NCBI Taxonomy" id="1123012"/>
    <lineage>
        <taxon>Bacteria</taxon>
        <taxon>Bacillati</taxon>
        <taxon>Bacillota</taxon>
        <taxon>Clostridia</taxon>
        <taxon>Lachnospirales</taxon>
        <taxon>Lachnospiraceae</taxon>
        <taxon>Pseudobutyrivibrio</taxon>
    </lineage>
</organism>
<gene>
    <name evidence="5" type="ORF">SAMN02745725_03140</name>
</gene>
<dbReference type="SMART" id="SM00382">
    <property type="entry name" value="AAA"/>
    <property type="match status" value="1"/>
</dbReference>
<name>A0A1M6LM99_PSEXY</name>
<keyword evidence="6" id="KW-1185">Reference proteome</keyword>
<dbReference type="InterPro" id="IPR002611">
    <property type="entry name" value="IstB_ATP-bd"/>
</dbReference>
<dbReference type="InterPro" id="IPR028350">
    <property type="entry name" value="DNAC/IstB-like"/>
</dbReference>
<dbReference type="Pfam" id="PF01695">
    <property type="entry name" value="IstB_IS21"/>
    <property type="match status" value="1"/>
</dbReference>
<dbReference type="PANTHER" id="PTHR30050">
    <property type="entry name" value="CHROMOSOMAL REPLICATION INITIATOR PROTEIN DNAA"/>
    <property type="match status" value="1"/>
</dbReference>
<dbReference type="OrthoDB" id="9776217at2"/>
<evidence type="ECO:0000256" key="1">
    <source>
        <dbReference type="ARBA" id="ARBA00008059"/>
    </source>
</evidence>
<dbReference type="GO" id="GO:0005524">
    <property type="term" value="F:ATP binding"/>
    <property type="evidence" value="ECO:0007669"/>
    <property type="project" value="UniProtKB-KW"/>
</dbReference>